<dbReference type="RefSeq" id="WP_012859929.1">
    <property type="nucleotide sequence ID" value="NC_013517.1"/>
</dbReference>
<keyword evidence="2" id="KW-1185">Reference proteome</keyword>
<reference evidence="2" key="1">
    <citation type="submission" date="2009-09" db="EMBL/GenBank/DDBJ databases">
        <title>The complete chromosome of Sebaldella termitidis ATCC 33386.</title>
        <authorList>
            <consortium name="US DOE Joint Genome Institute (JGI-PGF)"/>
            <person name="Lucas S."/>
            <person name="Copeland A."/>
            <person name="Lapidus A."/>
            <person name="Glavina del Rio T."/>
            <person name="Dalin E."/>
            <person name="Tice H."/>
            <person name="Bruce D."/>
            <person name="Goodwin L."/>
            <person name="Pitluck S."/>
            <person name="Kyrpides N."/>
            <person name="Mavromatis K."/>
            <person name="Ivanova N."/>
            <person name="Mikhailova N."/>
            <person name="Sims D."/>
            <person name="Meincke L."/>
            <person name="Brettin T."/>
            <person name="Detter J.C."/>
            <person name="Han C."/>
            <person name="Larimer F."/>
            <person name="Land M."/>
            <person name="Hauser L."/>
            <person name="Markowitz V."/>
            <person name="Cheng J.F."/>
            <person name="Hugenholtz P."/>
            <person name="Woyke T."/>
            <person name="Wu D."/>
            <person name="Eisen J.A."/>
        </authorList>
    </citation>
    <scope>NUCLEOTIDE SEQUENCE [LARGE SCALE GENOMIC DNA]</scope>
    <source>
        <strain evidence="2">ATCC 33386 / NCTC 11300</strain>
    </source>
</reference>
<evidence type="ECO:0000313" key="2">
    <source>
        <dbReference type="Proteomes" id="UP000000845"/>
    </source>
</evidence>
<accession>D1AMV4</accession>
<evidence type="ECO:0000313" key="1">
    <source>
        <dbReference type="EMBL" id="ACZ07330.1"/>
    </source>
</evidence>
<proteinExistence type="predicted"/>
<sequence>MEINSYILKPGHGTVPLKTYNDFINVNDSDGLLEIEDFLDDFYLDGAIEIKYEEQIFLDINNWDLIDQLWSYILNLIEKYIENDKSRVYFPDSPNEICMEKVNRNGMMLAITTDKKRKIIQNERKMIELLLREAKFFFNNISILRDYKQESLEEVERIEVIEKKLIMRNS</sequence>
<dbReference type="Proteomes" id="UP000000845">
    <property type="component" value="Chromosome"/>
</dbReference>
<name>D1AMV4_SEBTE</name>
<dbReference type="EMBL" id="CP001739">
    <property type="protein sequence ID" value="ACZ07330.1"/>
    <property type="molecule type" value="Genomic_DNA"/>
</dbReference>
<dbReference type="KEGG" id="str:Sterm_0450"/>
<gene>
    <name evidence="1" type="ordered locus">Sterm_0450</name>
</gene>
<dbReference type="AlphaFoldDB" id="D1AMV4"/>
<organism evidence="1 2">
    <name type="scientific">Sebaldella termitidis (strain ATCC 33386 / NCTC 11300)</name>
    <dbReference type="NCBI Taxonomy" id="526218"/>
    <lineage>
        <taxon>Bacteria</taxon>
        <taxon>Fusobacteriati</taxon>
        <taxon>Fusobacteriota</taxon>
        <taxon>Fusobacteriia</taxon>
        <taxon>Fusobacteriales</taxon>
        <taxon>Leptotrichiaceae</taxon>
        <taxon>Sebaldella</taxon>
    </lineage>
</organism>
<dbReference type="HOGENOM" id="CLU_126577_1_0_0"/>
<protein>
    <submittedName>
        <fullName evidence="1">Uncharacterized protein</fullName>
    </submittedName>
</protein>
<reference evidence="1 2" key="2">
    <citation type="journal article" date="2010" name="Stand. Genomic Sci.">
        <title>Complete genome sequence of Sebaldella termitidis type strain (NCTC 11300).</title>
        <authorList>
            <person name="Harmon-Smith M."/>
            <person name="Celia L."/>
            <person name="Chertkov O."/>
            <person name="Lapidus A."/>
            <person name="Copeland A."/>
            <person name="Glavina Del Rio T."/>
            <person name="Nolan M."/>
            <person name="Lucas S."/>
            <person name="Tice H."/>
            <person name="Cheng J.F."/>
            <person name="Han C."/>
            <person name="Detter J.C."/>
            <person name="Bruce D."/>
            <person name="Goodwin L."/>
            <person name="Pitluck S."/>
            <person name="Pati A."/>
            <person name="Liolios K."/>
            <person name="Ivanova N."/>
            <person name="Mavromatis K."/>
            <person name="Mikhailova N."/>
            <person name="Chen A."/>
            <person name="Palaniappan K."/>
            <person name="Land M."/>
            <person name="Hauser L."/>
            <person name="Chang Y.J."/>
            <person name="Jeffries C.D."/>
            <person name="Brettin T."/>
            <person name="Goker M."/>
            <person name="Beck B."/>
            <person name="Bristow J."/>
            <person name="Eisen J.A."/>
            <person name="Markowitz V."/>
            <person name="Hugenholtz P."/>
            <person name="Kyrpides N.C."/>
            <person name="Klenk H.P."/>
            <person name="Chen F."/>
        </authorList>
    </citation>
    <scope>NUCLEOTIDE SEQUENCE [LARGE SCALE GENOMIC DNA]</scope>
    <source>
        <strain evidence="2">ATCC 33386 / NCTC 11300</strain>
    </source>
</reference>